<dbReference type="InterPro" id="IPR026992">
    <property type="entry name" value="DIOX_N"/>
</dbReference>
<name>A0AAP0MGF7_9ROSI</name>
<evidence type="ECO:0000259" key="4">
    <source>
        <dbReference type="Pfam" id="PF14226"/>
    </source>
</evidence>
<proteinExistence type="predicted"/>
<dbReference type="InterPro" id="IPR044861">
    <property type="entry name" value="IPNS-like_FE2OG_OXY"/>
</dbReference>
<dbReference type="EMBL" id="JBCGBO010000005">
    <property type="protein sequence ID" value="KAK9202330.1"/>
    <property type="molecule type" value="Genomic_DNA"/>
</dbReference>
<dbReference type="Pfam" id="PF14226">
    <property type="entry name" value="DIOX_N"/>
    <property type="match status" value="1"/>
</dbReference>
<evidence type="ECO:0000256" key="2">
    <source>
        <dbReference type="ARBA" id="ARBA00023004"/>
    </source>
</evidence>
<dbReference type="InterPro" id="IPR050231">
    <property type="entry name" value="Iron_ascorbate_oxido_reductase"/>
</dbReference>
<organism evidence="5 6">
    <name type="scientific">Citrus x changshan-huyou</name>
    <dbReference type="NCBI Taxonomy" id="2935761"/>
    <lineage>
        <taxon>Eukaryota</taxon>
        <taxon>Viridiplantae</taxon>
        <taxon>Streptophyta</taxon>
        <taxon>Embryophyta</taxon>
        <taxon>Tracheophyta</taxon>
        <taxon>Spermatophyta</taxon>
        <taxon>Magnoliopsida</taxon>
        <taxon>eudicotyledons</taxon>
        <taxon>Gunneridae</taxon>
        <taxon>Pentapetalae</taxon>
        <taxon>rosids</taxon>
        <taxon>malvids</taxon>
        <taxon>Sapindales</taxon>
        <taxon>Rutaceae</taxon>
        <taxon>Aurantioideae</taxon>
        <taxon>Citrus</taxon>
    </lineage>
</organism>
<comment type="caution">
    <text evidence="5">The sequence shown here is derived from an EMBL/GenBank/DDBJ whole genome shotgun (WGS) entry which is preliminary data.</text>
</comment>
<keyword evidence="1" id="KW-0479">Metal-binding</keyword>
<reference evidence="5 6" key="1">
    <citation type="submission" date="2024-05" db="EMBL/GenBank/DDBJ databases">
        <title>Haplotype-resolved chromosome-level genome assembly of Huyou (Citrus changshanensis).</title>
        <authorList>
            <person name="Miao C."/>
            <person name="Chen W."/>
            <person name="Wu Y."/>
            <person name="Wang L."/>
            <person name="Zhao S."/>
            <person name="Grierson D."/>
            <person name="Xu C."/>
            <person name="Chen K."/>
        </authorList>
    </citation>
    <scope>NUCLEOTIDE SEQUENCE [LARGE SCALE GENOMIC DNA]</scope>
    <source>
        <strain evidence="5">01-14</strain>
        <tissue evidence="5">Leaf</tissue>
    </source>
</reference>
<evidence type="ECO:0000259" key="3">
    <source>
        <dbReference type="Pfam" id="PF03171"/>
    </source>
</evidence>
<dbReference type="AlphaFoldDB" id="A0AAP0MGF7"/>
<dbReference type="GO" id="GO:0046872">
    <property type="term" value="F:metal ion binding"/>
    <property type="evidence" value="ECO:0007669"/>
    <property type="project" value="UniProtKB-KW"/>
</dbReference>
<feature type="domain" description="Non-haem dioxygenase N-terminal" evidence="4">
    <location>
        <begin position="10"/>
        <end position="56"/>
    </location>
</feature>
<protein>
    <submittedName>
        <fullName evidence="5">Uncharacterized protein</fullName>
    </submittedName>
</protein>
<dbReference type="Proteomes" id="UP001428341">
    <property type="component" value="Unassembled WGS sequence"/>
</dbReference>
<dbReference type="Pfam" id="PF03171">
    <property type="entry name" value="2OG-FeII_Oxy"/>
    <property type="match status" value="1"/>
</dbReference>
<dbReference type="InterPro" id="IPR027443">
    <property type="entry name" value="IPNS-like_sf"/>
</dbReference>
<accession>A0AAP0MGF7</accession>
<gene>
    <name evidence="5" type="ORF">WN944_017540</name>
</gene>
<evidence type="ECO:0000313" key="5">
    <source>
        <dbReference type="EMBL" id="KAK9202330.1"/>
    </source>
</evidence>
<evidence type="ECO:0000313" key="6">
    <source>
        <dbReference type="Proteomes" id="UP001428341"/>
    </source>
</evidence>
<dbReference type="SUPFAM" id="SSF51197">
    <property type="entry name" value="Clavaminate synthase-like"/>
    <property type="match status" value="1"/>
</dbReference>
<feature type="domain" description="Isopenicillin N synthase-like Fe(2+) 2OG dioxygenase" evidence="3">
    <location>
        <begin position="115"/>
        <end position="155"/>
    </location>
</feature>
<dbReference type="Gene3D" id="2.60.120.330">
    <property type="entry name" value="B-lactam Antibiotic, Isopenicillin N Synthase, Chain"/>
    <property type="match status" value="2"/>
</dbReference>
<keyword evidence="2" id="KW-0408">Iron</keyword>
<evidence type="ECO:0000256" key="1">
    <source>
        <dbReference type="ARBA" id="ARBA00022723"/>
    </source>
</evidence>
<keyword evidence="6" id="KW-1185">Reference proteome</keyword>
<dbReference type="PANTHER" id="PTHR47990">
    <property type="entry name" value="2-OXOGLUTARATE (2OG) AND FE(II)-DEPENDENT OXYGENASE SUPERFAMILY PROTEIN-RELATED"/>
    <property type="match status" value="1"/>
</dbReference>
<sequence>MFESQTSVELPVLDISQPLQPSAVSSFTKACKRRGFFLISNHGISRDLYRRLFQESFSTSLLMPSLNLVLHLLQILTLLTSLLLHSLRVSEFLDQTSLHLQMSSLTKQKALENEVEGLGMHTDMSCITIVYQDEIGGLQVRSKEGKWIDIRPREGT</sequence>